<dbReference type="AlphaFoldDB" id="A0A813N3U5"/>
<organism evidence="7 8">
    <name type="scientific">Rotaria sordida</name>
    <dbReference type="NCBI Taxonomy" id="392033"/>
    <lineage>
        <taxon>Eukaryota</taxon>
        <taxon>Metazoa</taxon>
        <taxon>Spiralia</taxon>
        <taxon>Gnathifera</taxon>
        <taxon>Rotifera</taxon>
        <taxon>Eurotatoria</taxon>
        <taxon>Bdelloidea</taxon>
        <taxon>Philodinida</taxon>
        <taxon>Philodinidae</taxon>
        <taxon>Rotaria</taxon>
    </lineage>
</organism>
<feature type="transmembrane region" description="Helical" evidence="5">
    <location>
        <begin position="386"/>
        <end position="407"/>
    </location>
</feature>
<dbReference type="GO" id="GO:0005525">
    <property type="term" value="F:GTP binding"/>
    <property type="evidence" value="ECO:0007669"/>
    <property type="project" value="UniProtKB-KW"/>
</dbReference>
<dbReference type="PANTHER" id="PTHR32341">
    <property type="entry name" value="INTERFERON-INDUCIBLE GTPASE"/>
    <property type="match status" value="1"/>
</dbReference>
<dbReference type="Proteomes" id="UP000663854">
    <property type="component" value="Unassembled WGS sequence"/>
</dbReference>
<protein>
    <recommendedName>
        <fullName evidence="6">IRG-type G domain-containing protein</fullName>
    </recommendedName>
</protein>
<dbReference type="Gene3D" id="3.40.50.300">
    <property type="entry name" value="P-loop containing nucleotide triphosphate hydrolases"/>
    <property type="match status" value="1"/>
</dbReference>
<feature type="domain" description="IRG-type G" evidence="6">
    <location>
        <begin position="73"/>
        <end position="256"/>
    </location>
</feature>
<keyword evidence="4" id="KW-0342">GTP-binding</keyword>
<feature type="transmembrane region" description="Helical" evidence="5">
    <location>
        <begin position="288"/>
        <end position="310"/>
    </location>
</feature>
<evidence type="ECO:0000259" key="6">
    <source>
        <dbReference type="PROSITE" id="PS51716"/>
    </source>
</evidence>
<dbReference type="SUPFAM" id="SSF52540">
    <property type="entry name" value="P-loop containing nucleoside triphosphate hydrolases"/>
    <property type="match status" value="1"/>
</dbReference>
<keyword evidence="5" id="KW-0812">Transmembrane</keyword>
<dbReference type="InterPro" id="IPR007743">
    <property type="entry name" value="Immunity-related_GTPase-like"/>
</dbReference>
<dbReference type="EMBL" id="CAJNOH010000006">
    <property type="protein sequence ID" value="CAF0733958.1"/>
    <property type="molecule type" value="Genomic_DNA"/>
</dbReference>
<dbReference type="InterPro" id="IPR051515">
    <property type="entry name" value="IRG"/>
</dbReference>
<comment type="caution">
    <text evidence="7">The sequence shown here is derived from an EMBL/GenBank/DDBJ whole genome shotgun (WGS) entry which is preliminary data.</text>
</comment>
<sequence>MQQNEIQLKMNFSDFEQYFYREPVVESITAGGHFQLLDITDDEKKQAEQFIHRHGVHGLDNYLLQRLDVWKQHPLDIAIVGSSGVGKSTFINCLRGLEAEDEGSASVGVVETTNQPIPYEHPDFPNLKIWDLPGVGTPNYPQSCYLEKIQFERYDFFLILCRTRFTENDLWLASEVKKNNKRFIFIRTNIDSDLYNEYEDHPSTYNENEILQRIRNNCLEYIHTVDSNAEVFLISGHLKNRLRFDFGKLNETLLRDYPSLKRESMILSMSVMCKEVLLAKVAALYRRIWIVASASAAVAVIPVPFLSLGFDATLVMSEAEFYKKQLGLDQAALQKLSNVYQIPMQKIEKELNEIFPIQYLNSLRSFVLDFAKKQAIGATTEEFARFVPYVGTAIASTLSFGVCYMVLYKILIRMEQASLKIIDIVIDASNRMIQEQQQRQQLI</sequence>
<dbReference type="PROSITE" id="PS51716">
    <property type="entry name" value="G_IRG"/>
    <property type="match status" value="1"/>
</dbReference>
<evidence type="ECO:0000313" key="8">
    <source>
        <dbReference type="Proteomes" id="UP000663854"/>
    </source>
</evidence>
<dbReference type="FunFam" id="3.40.50.300:FF:000541">
    <property type="entry name" value="Immunity related GTPase M"/>
    <property type="match status" value="1"/>
</dbReference>
<keyword evidence="3" id="KW-0378">Hydrolase</keyword>
<evidence type="ECO:0000256" key="5">
    <source>
        <dbReference type="SAM" id="Phobius"/>
    </source>
</evidence>
<keyword evidence="5" id="KW-1133">Transmembrane helix</keyword>
<dbReference type="PANTHER" id="PTHR32341:SF17">
    <property type="entry name" value="IRG-TYPE G DOMAIN-CONTAINING PROTEIN"/>
    <property type="match status" value="1"/>
</dbReference>
<reference evidence="7" key="1">
    <citation type="submission" date="2021-02" db="EMBL/GenBank/DDBJ databases">
        <authorList>
            <person name="Nowell W R."/>
        </authorList>
    </citation>
    <scope>NUCLEOTIDE SEQUENCE</scope>
</reference>
<comment type="similarity">
    <text evidence="1">Belongs to the TRAFAC class dynamin-like GTPase superfamily. IRG family.</text>
</comment>
<gene>
    <name evidence="7" type="ORF">PYM288_LOCUS1134</name>
</gene>
<dbReference type="GO" id="GO:0016020">
    <property type="term" value="C:membrane"/>
    <property type="evidence" value="ECO:0007669"/>
    <property type="project" value="InterPro"/>
</dbReference>
<dbReference type="InterPro" id="IPR027417">
    <property type="entry name" value="P-loop_NTPase"/>
</dbReference>
<evidence type="ECO:0000313" key="7">
    <source>
        <dbReference type="EMBL" id="CAF0733958.1"/>
    </source>
</evidence>
<dbReference type="InterPro" id="IPR030385">
    <property type="entry name" value="G_IRG_dom"/>
</dbReference>
<proteinExistence type="inferred from homology"/>
<name>A0A813N3U5_9BILA</name>
<keyword evidence="5" id="KW-0472">Membrane</keyword>
<evidence type="ECO:0000256" key="4">
    <source>
        <dbReference type="ARBA" id="ARBA00023134"/>
    </source>
</evidence>
<dbReference type="Pfam" id="PF05049">
    <property type="entry name" value="IIGP"/>
    <property type="match status" value="1"/>
</dbReference>
<keyword evidence="2" id="KW-0547">Nucleotide-binding</keyword>
<evidence type="ECO:0000256" key="3">
    <source>
        <dbReference type="ARBA" id="ARBA00022801"/>
    </source>
</evidence>
<evidence type="ECO:0000256" key="2">
    <source>
        <dbReference type="ARBA" id="ARBA00022741"/>
    </source>
</evidence>
<accession>A0A813N3U5</accession>
<evidence type="ECO:0000256" key="1">
    <source>
        <dbReference type="ARBA" id="ARBA00005429"/>
    </source>
</evidence>
<dbReference type="GO" id="GO:0003924">
    <property type="term" value="F:GTPase activity"/>
    <property type="evidence" value="ECO:0007669"/>
    <property type="project" value="TreeGrafter"/>
</dbReference>